<gene>
    <name evidence="5" type="ORF">F4W09_09950</name>
</gene>
<dbReference type="Proteomes" id="UP000325788">
    <property type="component" value="Unassembled WGS sequence"/>
</dbReference>
<dbReference type="SUPFAM" id="SSF55186">
    <property type="entry name" value="ThrRS/AlaRS common domain"/>
    <property type="match status" value="1"/>
</dbReference>
<accession>A0A5N4WF89</accession>
<dbReference type="Gene3D" id="3.30.980.10">
    <property type="entry name" value="Threonyl-trna Synthetase, Chain A, domain 2"/>
    <property type="match status" value="1"/>
</dbReference>
<dbReference type="GO" id="GO:0005524">
    <property type="term" value="F:ATP binding"/>
    <property type="evidence" value="ECO:0007669"/>
    <property type="project" value="InterPro"/>
</dbReference>
<evidence type="ECO:0000256" key="2">
    <source>
        <dbReference type="ARBA" id="ARBA00022723"/>
    </source>
</evidence>
<dbReference type="InterPro" id="IPR012947">
    <property type="entry name" value="tRNA_SAD"/>
</dbReference>
<evidence type="ECO:0000259" key="4">
    <source>
        <dbReference type="SMART" id="SM00863"/>
    </source>
</evidence>
<protein>
    <submittedName>
        <fullName evidence="5">Alanyl-tRNA editing protein</fullName>
    </submittedName>
</protein>
<name>A0A5N4WF89_9GAMM</name>
<dbReference type="GO" id="GO:0043039">
    <property type="term" value="P:tRNA aminoacylation"/>
    <property type="evidence" value="ECO:0007669"/>
    <property type="project" value="InterPro"/>
</dbReference>
<dbReference type="SUPFAM" id="SSF50447">
    <property type="entry name" value="Translation proteins"/>
    <property type="match status" value="1"/>
</dbReference>
<comment type="caution">
    <text evidence="5">The sequence shown here is derived from an EMBL/GenBank/DDBJ whole genome shotgun (WGS) entry which is preliminary data.</text>
</comment>
<organism evidence="5 6">
    <name type="scientific">Acinetobacter tandoii</name>
    <dbReference type="NCBI Taxonomy" id="202954"/>
    <lineage>
        <taxon>Bacteria</taxon>
        <taxon>Pseudomonadati</taxon>
        <taxon>Pseudomonadota</taxon>
        <taxon>Gammaproteobacteria</taxon>
        <taxon>Moraxellales</taxon>
        <taxon>Moraxellaceae</taxon>
        <taxon>Acinetobacter</taxon>
    </lineage>
</organism>
<dbReference type="Gene3D" id="2.40.30.130">
    <property type="match status" value="1"/>
</dbReference>
<dbReference type="EMBL" id="VXLD01000005">
    <property type="protein sequence ID" value="KAB1855132.1"/>
    <property type="molecule type" value="Genomic_DNA"/>
</dbReference>
<proteinExistence type="predicted"/>
<dbReference type="InterPro" id="IPR018163">
    <property type="entry name" value="Thr/Ala-tRNA-synth_IIc_edit"/>
</dbReference>
<reference evidence="5 6" key="1">
    <citation type="submission" date="2019-09" db="EMBL/GenBank/DDBJ databases">
        <title>Draft genome sequence of Acinetobacter tandoii W4-4-4 isolated from environmental water sample.</title>
        <authorList>
            <person name="Wee S.K."/>
            <person name="Yan B."/>
            <person name="Mustaffa S.B."/>
            <person name="Yap E.P.H."/>
        </authorList>
    </citation>
    <scope>NUCLEOTIDE SEQUENCE [LARGE SCALE GENOMIC DNA]</scope>
    <source>
        <strain evidence="5 6">W4-4-4</strain>
    </source>
</reference>
<comment type="cofactor">
    <cofactor evidence="1">
        <name>Zn(2+)</name>
        <dbReference type="ChEBI" id="CHEBI:29105"/>
    </cofactor>
</comment>
<keyword evidence="3" id="KW-0862">Zinc</keyword>
<evidence type="ECO:0000313" key="6">
    <source>
        <dbReference type="Proteomes" id="UP000325788"/>
    </source>
</evidence>
<feature type="domain" description="Threonyl/alanyl tRNA synthetase SAD" evidence="4">
    <location>
        <begin position="163"/>
        <end position="203"/>
    </location>
</feature>
<dbReference type="SMART" id="SM00863">
    <property type="entry name" value="tRNA_SAD"/>
    <property type="match status" value="1"/>
</dbReference>
<sequence>MVKHLYLSGVTESYAEVIACTALDNGQFEIKLENMPFHPQGGGQPSDTGYIAESEVVHVGVENGTIIHLCKSAVALGRVYAKVDIQARRLHSRLHSAGHLIGHIVESYGWQPIKAQHWPNNSKVQFLVTQNSEPVDSMYLETRLQAFIDADLAAKITLNENGFREIQFGELNAYPCGGTHVLSLSEIGNVKIIKMEMKKDKLTVHYALATSISG</sequence>
<dbReference type="Pfam" id="PF07973">
    <property type="entry name" value="tRNA_SAD"/>
    <property type="match status" value="1"/>
</dbReference>
<dbReference type="PANTHER" id="PTHR43462">
    <property type="entry name" value="ALANYL-TRNA EDITING PROTEIN"/>
    <property type="match status" value="1"/>
</dbReference>
<dbReference type="InterPro" id="IPR009000">
    <property type="entry name" value="Transl_B-barrel_sf"/>
</dbReference>
<dbReference type="PANTHER" id="PTHR43462:SF2">
    <property type="entry name" value="THREONYL AND ALANYL TRNA SYNTHETASE SECOND ADDITIONAL DOMAIN-CONTAINING PROTEIN"/>
    <property type="match status" value="1"/>
</dbReference>
<dbReference type="GO" id="GO:0004812">
    <property type="term" value="F:aminoacyl-tRNA ligase activity"/>
    <property type="evidence" value="ECO:0007669"/>
    <property type="project" value="InterPro"/>
</dbReference>
<dbReference type="GO" id="GO:0046872">
    <property type="term" value="F:metal ion binding"/>
    <property type="evidence" value="ECO:0007669"/>
    <property type="project" value="UniProtKB-KW"/>
</dbReference>
<dbReference type="AlphaFoldDB" id="A0A5N4WF89"/>
<evidence type="ECO:0000256" key="3">
    <source>
        <dbReference type="ARBA" id="ARBA00022833"/>
    </source>
</evidence>
<dbReference type="RefSeq" id="WP_151504686.1">
    <property type="nucleotide sequence ID" value="NZ_VXLD01000005.1"/>
</dbReference>
<keyword evidence="2" id="KW-0479">Metal-binding</keyword>
<evidence type="ECO:0000313" key="5">
    <source>
        <dbReference type="EMBL" id="KAB1855132.1"/>
    </source>
</evidence>
<evidence type="ECO:0000256" key="1">
    <source>
        <dbReference type="ARBA" id="ARBA00001947"/>
    </source>
</evidence>
<dbReference type="InterPro" id="IPR051335">
    <property type="entry name" value="Alanyl-tRNA_Editing_Enzymes"/>
</dbReference>